<evidence type="ECO:0000313" key="2">
    <source>
        <dbReference type="EMBL" id="OOP56541.1"/>
    </source>
</evidence>
<accession>A0A1V4AU35</accession>
<dbReference type="InterPro" id="IPR003593">
    <property type="entry name" value="AAA+_ATPase"/>
</dbReference>
<dbReference type="SUPFAM" id="SSF52540">
    <property type="entry name" value="P-loop containing nucleoside triphosphate hydrolases"/>
    <property type="match status" value="1"/>
</dbReference>
<dbReference type="InterPro" id="IPR027417">
    <property type="entry name" value="P-loop_NTPase"/>
</dbReference>
<comment type="caution">
    <text evidence="2">The sequence shown here is derived from an EMBL/GenBank/DDBJ whole genome shotgun (WGS) entry which is preliminary data.</text>
</comment>
<dbReference type="Pfam" id="PF14516">
    <property type="entry name" value="AAA_35"/>
    <property type="match status" value="1"/>
</dbReference>
<dbReference type="Gene3D" id="3.40.50.300">
    <property type="entry name" value="P-loop containing nucleotide triphosphate hydrolases"/>
    <property type="match status" value="1"/>
</dbReference>
<dbReference type="GO" id="GO:0016887">
    <property type="term" value="F:ATP hydrolysis activity"/>
    <property type="evidence" value="ECO:0007669"/>
    <property type="project" value="InterPro"/>
</dbReference>
<dbReference type="AlphaFoldDB" id="A0A1V4AU35"/>
<proteinExistence type="predicted"/>
<evidence type="ECO:0000313" key="3">
    <source>
        <dbReference type="Proteomes" id="UP000189681"/>
    </source>
</evidence>
<dbReference type="STRING" id="1004156.AYP45_08645"/>
<protein>
    <recommendedName>
        <fullName evidence="1">AAA+ ATPase domain-containing protein</fullName>
    </recommendedName>
</protein>
<name>A0A1V4AU35_9BACT</name>
<dbReference type="Proteomes" id="UP000189681">
    <property type="component" value="Unassembled WGS sequence"/>
</dbReference>
<feature type="domain" description="AAA+ ATPase" evidence="1">
    <location>
        <begin position="36"/>
        <end position="201"/>
    </location>
</feature>
<sequence>MHKAVNPYSGWGTPVSGERLVGRSQLLERIIQRIKSEAHCSIVGLPRLGKTSVAREAIRLLQTTNAGVNVGYVTLDATSGPVQAYERILEEITFGTVTDGISFRGLTHDDAYMEFLRTLRQEKRSGHKSVVVIDEMDGIVRETFADASLFVSRMREVANDRDRYGVTFVFVSRLSLDMIQGDVDCSTLAGLCEVVYLQPIELAGIMQLASRSPISIETSGIDALCYFTGGHPFLAEVVMCEAVDGGHSSLDAKAIETAQHAQAHEFTNMYRLLQQLLSREKMFDALCELVVGPQWQAINFHTVTLLKQYGLLRSNNHFSGSVECMSQHLKDYLSLLTRTIPSWDLLGETERQLRNLVQDKMQESYGENWFEELRNRHPKKREVLDKLILQRDREKRMFGNAAADFILDYTYIGELKDLIFAEWDRYRAVFGDTKTEWEKKLQAVMRVRNPMAHYRPVPAEVLHEAENICKLLLVKLTGSGDILDTKRSK</sequence>
<evidence type="ECO:0000259" key="1">
    <source>
        <dbReference type="SMART" id="SM00382"/>
    </source>
</evidence>
<organism evidence="2 3">
    <name type="scientific">Candidatus Brocadia carolinensis</name>
    <dbReference type="NCBI Taxonomy" id="1004156"/>
    <lineage>
        <taxon>Bacteria</taxon>
        <taxon>Pseudomonadati</taxon>
        <taxon>Planctomycetota</taxon>
        <taxon>Candidatus Brocadiia</taxon>
        <taxon>Candidatus Brocadiales</taxon>
        <taxon>Candidatus Brocadiaceae</taxon>
        <taxon>Candidatus Brocadia</taxon>
    </lineage>
</organism>
<reference evidence="2 3" key="1">
    <citation type="journal article" date="2017" name="Water Res.">
        <title>Discovery and metagenomic analysis of an anammox bacterial enrichment related to Candidatus "Brocadia caroliniensis" in a full-scale glycerol-fed nitritation-denitritation separate centrate treatment process.</title>
        <authorList>
            <person name="Park H."/>
            <person name="Brotto A.C."/>
            <person name="van Loosdrecht M.C."/>
            <person name="Chandran K."/>
        </authorList>
    </citation>
    <scope>NUCLEOTIDE SEQUENCE [LARGE SCALE GENOMIC DNA]</scope>
    <source>
        <strain evidence="2">26THWARD</strain>
    </source>
</reference>
<dbReference type="Pfam" id="PF13401">
    <property type="entry name" value="AAA_22"/>
    <property type="match status" value="1"/>
</dbReference>
<gene>
    <name evidence="2" type="ORF">AYP45_08645</name>
</gene>
<dbReference type="InterPro" id="IPR049945">
    <property type="entry name" value="AAA_22"/>
</dbReference>
<dbReference type="EMBL" id="AYTS01000076">
    <property type="protein sequence ID" value="OOP56541.1"/>
    <property type="molecule type" value="Genomic_DNA"/>
</dbReference>
<dbReference type="SMART" id="SM00382">
    <property type="entry name" value="AAA"/>
    <property type="match status" value="1"/>
</dbReference>